<name>A0ABY3X6U0_9GAMM</name>
<keyword evidence="2" id="KW-1185">Reference proteome</keyword>
<sequence length="357" mass="41367">MLLTLSFTLSTLLLLMFNNIVIANDFKDSLVLEEKVIQKVSDEADSPEIRYAFFNDHKRQKLLFHSIRVYDNQDQLLQTIEGESIRANMFWGDIGSTPELVDINNDGYIDFIIKVSAGSLGEFSTVWFFDPKTGQYQQVLEEILYPTVEGINLISSTYTARRDPFVTSLSLFKIQPDLIFQESYWESHLIPLKKAGKGYYCLSDPETQSNGEVEYSLQIILDDNNHITPESLAQFESLNLEEYCYPTLSELYYSLYKDSYRSLPLIELQAWQKKGDQEMKSQHITVNPQWEVVKTDFDNFGEIVTSMEFPLIPHLNLEQKTIEYGGLIQFENLSDTLIYDDYGYPIICDYQGKAYSW</sequence>
<gene>
    <name evidence="1" type="ORF">MMG00_10915</name>
</gene>
<proteinExistence type="predicted"/>
<dbReference type="EMBL" id="CP093379">
    <property type="protein sequence ID" value="UNM95718.1"/>
    <property type="molecule type" value="Genomic_DNA"/>
</dbReference>
<accession>A0ABY3X6U0</accession>
<organism evidence="1 2">
    <name type="scientific">Ignatzschineria rhizosphaerae</name>
    <dbReference type="NCBI Taxonomy" id="2923279"/>
    <lineage>
        <taxon>Bacteria</taxon>
        <taxon>Pseudomonadati</taxon>
        <taxon>Pseudomonadota</taxon>
        <taxon>Gammaproteobacteria</taxon>
        <taxon>Cardiobacteriales</taxon>
        <taxon>Ignatzschineriaceae</taxon>
        <taxon>Ignatzschineria</taxon>
    </lineage>
</organism>
<dbReference type="Proteomes" id="UP000829542">
    <property type="component" value="Chromosome"/>
</dbReference>
<dbReference type="RefSeq" id="WP_242148243.1">
    <property type="nucleotide sequence ID" value="NZ_CP093379.1"/>
</dbReference>
<evidence type="ECO:0000313" key="2">
    <source>
        <dbReference type="Proteomes" id="UP000829542"/>
    </source>
</evidence>
<protein>
    <recommendedName>
        <fullName evidence="3">VCBS repeat-containing protein</fullName>
    </recommendedName>
</protein>
<evidence type="ECO:0000313" key="1">
    <source>
        <dbReference type="EMBL" id="UNM95718.1"/>
    </source>
</evidence>
<evidence type="ECO:0008006" key="3">
    <source>
        <dbReference type="Google" id="ProtNLM"/>
    </source>
</evidence>
<reference evidence="1 2" key="1">
    <citation type="submission" date="2022-03" db="EMBL/GenBank/DDBJ databases">
        <title>Ignatzschineria rhizosphaerae HR5S32.</title>
        <authorList>
            <person name="Sun J.Q."/>
            <person name="Feng J.Y."/>
        </authorList>
    </citation>
    <scope>NUCLEOTIDE SEQUENCE [LARGE SCALE GENOMIC DNA]</scope>
    <source>
        <strain evidence="1 2">HR5S32</strain>
    </source>
</reference>